<accession>A0A2P5HXE5</accession>
<evidence type="ECO:0000313" key="2">
    <source>
        <dbReference type="EMBL" id="POS74938.1"/>
    </source>
</evidence>
<proteinExistence type="predicted"/>
<dbReference type="InterPro" id="IPR052895">
    <property type="entry name" value="HetReg/Transcr_Mod"/>
</dbReference>
<gene>
    <name evidence="2" type="ORF">DHEL01_v206674</name>
</gene>
<protein>
    <recommendedName>
        <fullName evidence="1">Heterokaryon incompatibility domain-containing protein</fullName>
    </recommendedName>
</protein>
<dbReference type="Pfam" id="PF06985">
    <property type="entry name" value="HET"/>
    <property type="match status" value="1"/>
</dbReference>
<comment type="caution">
    <text evidence="2">The sequence shown here is derived from an EMBL/GenBank/DDBJ whole genome shotgun (WGS) entry which is preliminary data.</text>
</comment>
<evidence type="ECO:0000313" key="3">
    <source>
        <dbReference type="Proteomes" id="UP000094444"/>
    </source>
</evidence>
<dbReference type="InParanoid" id="A0A2P5HXE5"/>
<dbReference type="STRING" id="158607.A0A2P5HXE5"/>
<name>A0A2P5HXE5_DIAHE</name>
<evidence type="ECO:0000259" key="1">
    <source>
        <dbReference type="Pfam" id="PF06985"/>
    </source>
</evidence>
<dbReference type="Proteomes" id="UP000094444">
    <property type="component" value="Unassembled WGS sequence"/>
</dbReference>
<sequence length="722" mass="81309">MDGPAPTYESPNAHLYQALSSPDSIRILILFESDSDDDDLEFRLEETRLSDLKGQPDGYTALSYAWSEPEFSHEIWLGNERFLINANLDSALRHLRHQDSPIRLWVDAVCVNQSDVAEKNCQVQQMRDIFSLASETIIWLGPAEGNTTLSAWNFLERHSTWALNGDREMDYTIPAKLEQELLSFRGEFRDLEIDVLSRPWFTRIWVFQEAVPSRSLSVQCGFRRIAWDDFSRTVLQSERRDDRYGFSIQDDGRRDIVRAISQARQEYMKLHGIDGHSSSSRAPEASVAPLSMLNPLRLLHAARYLQASDARDKIFGVLGISEGIDTNDARFSVDYGLSPRSVYTRFARNLVEATNSMEILSRVDHSNGIEGFGPSATVDTPSWIPSWDYETPFIGHGVPGRSNLTILDTLSTELNDESEARKRRVANSNIVWSHSGSQLESAVMDSMEVSGRIVGRIGALTGTIGINGNEQALFNTLWDDCEDEDERFTLSMSLWARKLTSESYGSNFKADEDFTIRAKNNDVQREELDCAEEDDPNSSAIKSHLDELHAIRLYLTQATIHNSSDLPVYRHLYRRGKSTMRWSGQNIDRDIRRPSPRFIDEESIVDGRRLATCVKECVTNSAAAGGDTGGDGTGQLALVPASAKKGDVIIQISGARVPFVVRKQSDERSSTNIDIDGDSLTPERLIRALKARSFPWKLIGECLLNDFEELGEDSMDTRFRLV</sequence>
<dbReference type="OrthoDB" id="194358at2759"/>
<dbReference type="PANTHER" id="PTHR24148:SF64">
    <property type="entry name" value="HETEROKARYON INCOMPATIBILITY DOMAIN-CONTAINING PROTEIN"/>
    <property type="match status" value="1"/>
</dbReference>
<dbReference type="InterPro" id="IPR010730">
    <property type="entry name" value="HET"/>
</dbReference>
<dbReference type="AlphaFoldDB" id="A0A2P5HXE5"/>
<feature type="domain" description="Heterokaryon incompatibility" evidence="1">
    <location>
        <begin position="59"/>
        <end position="209"/>
    </location>
</feature>
<organism evidence="2 3">
    <name type="scientific">Diaporthe helianthi</name>
    <dbReference type="NCBI Taxonomy" id="158607"/>
    <lineage>
        <taxon>Eukaryota</taxon>
        <taxon>Fungi</taxon>
        <taxon>Dikarya</taxon>
        <taxon>Ascomycota</taxon>
        <taxon>Pezizomycotina</taxon>
        <taxon>Sordariomycetes</taxon>
        <taxon>Sordariomycetidae</taxon>
        <taxon>Diaporthales</taxon>
        <taxon>Diaporthaceae</taxon>
        <taxon>Diaporthe</taxon>
    </lineage>
</organism>
<dbReference type="EMBL" id="MAVT02000556">
    <property type="protein sequence ID" value="POS74938.1"/>
    <property type="molecule type" value="Genomic_DNA"/>
</dbReference>
<dbReference type="PANTHER" id="PTHR24148">
    <property type="entry name" value="ANKYRIN REPEAT DOMAIN-CONTAINING PROTEIN 39 HOMOLOG-RELATED"/>
    <property type="match status" value="1"/>
</dbReference>
<reference evidence="2" key="1">
    <citation type="submission" date="2017-09" db="EMBL/GenBank/DDBJ databases">
        <title>Polyketide synthases of a Diaporthe helianthi virulent isolate.</title>
        <authorList>
            <person name="Baroncelli R."/>
        </authorList>
    </citation>
    <scope>NUCLEOTIDE SEQUENCE [LARGE SCALE GENOMIC DNA]</scope>
    <source>
        <strain evidence="2">7/96</strain>
    </source>
</reference>
<keyword evidence="3" id="KW-1185">Reference proteome</keyword>